<accession>A0A1A6HVA3</accession>
<evidence type="ECO:0000256" key="4">
    <source>
        <dbReference type="ARBA" id="ARBA00022989"/>
    </source>
</evidence>
<feature type="transmembrane region" description="Helical" evidence="9">
    <location>
        <begin position="54"/>
        <end position="73"/>
    </location>
</feature>
<dbReference type="InterPro" id="IPR000068">
    <property type="entry name" value="GPCR_3_Ca_sens_rcpt-rel"/>
</dbReference>
<comment type="subcellular location">
    <subcellularLocation>
        <location evidence="1">Cell membrane</location>
        <topology evidence="1">Multi-pass membrane protein</topology>
    </subcellularLocation>
</comment>
<gene>
    <name evidence="11" type="ORF">A6R68_24075</name>
</gene>
<protein>
    <recommendedName>
        <fullName evidence="10">G-protein coupled receptors family 3 profile domain-containing protein</fullName>
    </recommendedName>
</protein>
<evidence type="ECO:0000256" key="5">
    <source>
        <dbReference type="ARBA" id="ARBA00023040"/>
    </source>
</evidence>
<reference evidence="11 12" key="1">
    <citation type="submission" date="2016-06" db="EMBL/GenBank/DDBJ databases">
        <title>The Draft Genome Sequence and Annotation of the Desert Woodrat Neotoma lepida.</title>
        <authorList>
            <person name="Campbell M."/>
            <person name="Oakeson K.F."/>
            <person name="Yandell M."/>
            <person name="Halpert J.R."/>
            <person name="Dearing D."/>
        </authorList>
    </citation>
    <scope>NUCLEOTIDE SEQUENCE [LARGE SCALE GENOMIC DNA]</scope>
    <source>
        <strain evidence="11">417</strain>
        <tissue evidence="11">Liver</tissue>
    </source>
</reference>
<evidence type="ECO:0000313" key="12">
    <source>
        <dbReference type="Proteomes" id="UP000092124"/>
    </source>
</evidence>
<comment type="caution">
    <text evidence="11">The sequence shown here is derived from an EMBL/GenBank/DDBJ whole genome shotgun (WGS) entry which is preliminary data.</text>
</comment>
<name>A0A1A6HVA3_NEOLE</name>
<dbReference type="PANTHER" id="PTHR24061">
    <property type="entry name" value="CALCIUM-SENSING RECEPTOR-RELATED"/>
    <property type="match status" value="1"/>
</dbReference>
<dbReference type="Proteomes" id="UP000092124">
    <property type="component" value="Unassembled WGS sequence"/>
</dbReference>
<evidence type="ECO:0000256" key="3">
    <source>
        <dbReference type="ARBA" id="ARBA00022692"/>
    </source>
</evidence>
<evidence type="ECO:0000256" key="8">
    <source>
        <dbReference type="ARBA" id="ARBA00023224"/>
    </source>
</evidence>
<dbReference type="AlphaFoldDB" id="A0A1A6HVA3"/>
<dbReference type="PROSITE" id="PS50259">
    <property type="entry name" value="G_PROTEIN_RECEP_F3_4"/>
    <property type="match status" value="1"/>
</dbReference>
<keyword evidence="7" id="KW-0675">Receptor</keyword>
<dbReference type="OrthoDB" id="5984008at2759"/>
<dbReference type="GO" id="GO:0005886">
    <property type="term" value="C:plasma membrane"/>
    <property type="evidence" value="ECO:0007669"/>
    <property type="project" value="UniProtKB-SubCell"/>
</dbReference>
<keyword evidence="12" id="KW-1185">Reference proteome</keyword>
<proteinExistence type="predicted"/>
<evidence type="ECO:0000313" key="11">
    <source>
        <dbReference type="EMBL" id="OBS81935.1"/>
    </source>
</evidence>
<dbReference type="Pfam" id="PF00003">
    <property type="entry name" value="7tm_3"/>
    <property type="match status" value="1"/>
</dbReference>
<feature type="non-terminal residue" evidence="11">
    <location>
        <position position="183"/>
    </location>
</feature>
<feature type="non-terminal residue" evidence="11">
    <location>
        <position position="1"/>
    </location>
</feature>
<dbReference type="EMBL" id="LZPO01008604">
    <property type="protein sequence ID" value="OBS81935.1"/>
    <property type="molecule type" value="Genomic_DNA"/>
</dbReference>
<dbReference type="GO" id="GO:0004930">
    <property type="term" value="F:G protein-coupled receptor activity"/>
    <property type="evidence" value="ECO:0007669"/>
    <property type="project" value="UniProtKB-KW"/>
</dbReference>
<sequence length="183" mass="20734">LEQCVRCPEKYANLEQTHCLQRAVSFLAYEEPLGMALVFMALPHSSSTRHLCELHLAHVPHLLFSLLIAFHWASQQRHLYILQQTTFGVFFTVAVSTVLAQTITVVLTFRLDIPGRRMRGMHVSGTPNFSIPICILVQLDLCGIWLVMSPPFFDSDISSEHEKTTIFSNKVSDIAFHFVLGHL</sequence>
<keyword evidence="3 9" id="KW-0812">Transmembrane</keyword>
<evidence type="ECO:0000256" key="2">
    <source>
        <dbReference type="ARBA" id="ARBA00022475"/>
    </source>
</evidence>
<feature type="transmembrane region" description="Helical" evidence="9">
    <location>
        <begin position="23"/>
        <end position="42"/>
    </location>
</feature>
<dbReference type="STRING" id="56216.A0A1A6HVA3"/>
<keyword evidence="2" id="KW-1003">Cell membrane</keyword>
<dbReference type="PANTHER" id="PTHR24061:SF545">
    <property type="entry name" value="VOMERONASAL 2, RECEPTOR 118-RELATED"/>
    <property type="match status" value="1"/>
</dbReference>
<keyword evidence="6 9" id="KW-0472">Membrane</keyword>
<organism evidence="11 12">
    <name type="scientific">Neotoma lepida</name>
    <name type="common">Desert woodrat</name>
    <dbReference type="NCBI Taxonomy" id="56216"/>
    <lineage>
        <taxon>Eukaryota</taxon>
        <taxon>Metazoa</taxon>
        <taxon>Chordata</taxon>
        <taxon>Craniata</taxon>
        <taxon>Vertebrata</taxon>
        <taxon>Euteleostomi</taxon>
        <taxon>Mammalia</taxon>
        <taxon>Eutheria</taxon>
        <taxon>Euarchontoglires</taxon>
        <taxon>Glires</taxon>
        <taxon>Rodentia</taxon>
        <taxon>Myomorpha</taxon>
        <taxon>Muroidea</taxon>
        <taxon>Cricetidae</taxon>
        <taxon>Neotominae</taxon>
        <taxon>Neotoma</taxon>
    </lineage>
</organism>
<keyword evidence="8" id="KW-0807">Transducer</keyword>
<evidence type="ECO:0000256" key="6">
    <source>
        <dbReference type="ARBA" id="ARBA00023136"/>
    </source>
</evidence>
<feature type="transmembrane region" description="Helical" evidence="9">
    <location>
        <begin position="85"/>
        <end position="109"/>
    </location>
</feature>
<evidence type="ECO:0000256" key="9">
    <source>
        <dbReference type="SAM" id="Phobius"/>
    </source>
</evidence>
<evidence type="ECO:0000256" key="1">
    <source>
        <dbReference type="ARBA" id="ARBA00004651"/>
    </source>
</evidence>
<evidence type="ECO:0000259" key="10">
    <source>
        <dbReference type="PROSITE" id="PS50259"/>
    </source>
</evidence>
<evidence type="ECO:0000256" key="7">
    <source>
        <dbReference type="ARBA" id="ARBA00023170"/>
    </source>
</evidence>
<keyword evidence="5" id="KW-0297">G-protein coupled receptor</keyword>
<dbReference type="InterPro" id="IPR017978">
    <property type="entry name" value="GPCR_3_C"/>
</dbReference>
<keyword evidence="4 9" id="KW-1133">Transmembrane helix</keyword>
<feature type="domain" description="G-protein coupled receptors family 3 profile" evidence="10">
    <location>
        <begin position="81"/>
        <end position="183"/>
    </location>
</feature>